<dbReference type="OrthoDB" id="6119432at2759"/>
<comment type="caution">
    <text evidence="10">The sequence shown here is derived from an EMBL/GenBank/DDBJ whole genome shotgun (WGS) entry which is preliminary data.</text>
</comment>
<keyword evidence="3" id="KW-0808">Transferase</keyword>
<dbReference type="Proteomes" id="UP000225706">
    <property type="component" value="Unassembled WGS sequence"/>
</dbReference>
<dbReference type="Gene3D" id="3.30.420.10">
    <property type="entry name" value="Ribonuclease H-like superfamily/Ribonuclease H"/>
    <property type="match status" value="1"/>
</dbReference>
<dbReference type="InterPro" id="IPR023211">
    <property type="entry name" value="DNA_pol_palm_dom_sf"/>
</dbReference>
<dbReference type="InterPro" id="IPR012337">
    <property type="entry name" value="RNaseH-like_sf"/>
</dbReference>
<dbReference type="SUPFAM" id="SSF53098">
    <property type="entry name" value="Ribonuclease H-like"/>
    <property type="match status" value="1"/>
</dbReference>
<dbReference type="InterPro" id="IPR004868">
    <property type="entry name" value="DNA-dir_DNA_pol_B_mt/vir"/>
</dbReference>
<protein>
    <recommendedName>
        <fullName evidence="2">DNA-directed DNA polymerase</fullName>
        <ecNumber evidence="2">2.7.7.7</ecNumber>
    </recommendedName>
</protein>
<dbReference type="GO" id="GO:0006260">
    <property type="term" value="P:DNA replication"/>
    <property type="evidence" value="ECO:0007669"/>
    <property type="project" value="UniProtKB-KW"/>
</dbReference>
<accession>A0A2B4RR89</accession>
<dbReference type="SUPFAM" id="SSF56672">
    <property type="entry name" value="DNA/RNA polymerases"/>
    <property type="match status" value="1"/>
</dbReference>
<comment type="catalytic activity">
    <reaction evidence="8">
        <text>DNA(n) + a 2'-deoxyribonucleoside 5'-triphosphate = DNA(n+1) + diphosphate</text>
        <dbReference type="Rhea" id="RHEA:22508"/>
        <dbReference type="Rhea" id="RHEA-COMP:17339"/>
        <dbReference type="Rhea" id="RHEA-COMP:17340"/>
        <dbReference type="ChEBI" id="CHEBI:33019"/>
        <dbReference type="ChEBI" id="CHEBI:61560"/>
        <dbReference type="ChEBI" id="CHEBI:173112"/>
        <dbReference type="EC" id="2.7.7.7"/>
    </reaction>
</comment>
<gene>
    <name evidence="10" type="ORF">AWC38_SpisGene16509</name>
</gene>
<keyword evidence="4" id="KW-0548">Nucleotidyltransferase</keyword>
<organism evidence="10 11">
    <name type="scientific">Stylophora pistillata</name>
    <name type="common">Smooth cauliflower coral</name>
    <dbReference type="NCBI Taxonomy" id="50429"/>
    <lineage>
        <taxon>Eukaryota</taxon>
        <taxon>Metazoa</taxon>
        <taxon>Cnidaria</taxon>
        <taxon>Anthozoa</taxon>
        <taxon>Hexacorallia</taxon>
        <taxon>Scleractinia</taxon>
        <taxon>Astrocoeniina</taxon>
        <taxon>Pocilloporidae</taxon>
        <taxon>Stylophora</taxon>
    </lineage>
</organism>
<reference evidence="11" key="1">
    <citation type="journal article" date="2017" name="bioRxiv">
        <title>Comparative analysis of the genomes of Stylophora pistillata and Acropora digitifera provides evidence for extensive differences between species of corals.</title>
        <authorList>
            <person name="Voolstra C.R."/>
            <person name="Li Y."/>
            <person name="Liew Y.J."/>
            <person name="Baumgarten S."/>
            <person name="Zoccola D."/>
            <person name="Flot J.-F."/>
            <person name="Tambutte S."/>
            <person name="Allemand D."/>
            <person name="Aranda M."/>
        </authorList>
    </citation>
    <scope>NUCLEOTIDE SEQUENCE [LARGE SCALE GENOMIC DNA]</scope>
</reference>
<evidence type="ECO:0000256" key="7">
    <source>
        <dbReference type="ARBA" id="ARBA00023125"/>
    </source>
</evidence>
<evidence type="ECO:0000256" key="3">
    <source>
        <dbReference type="ARBA" id="ARBA00022679"/>
    </source>
</evidence>
<dbReference type="EC" id="2.7.7.7" evidence="2"/>
<comment type="similarity">
    <text evidence="1">Belongs to the DNA polymerase type-B family.</text>
</comment>
<keyword evidence="7" id="KW-0238">DNA-binding</keyword>
<evidence type="ECO:0000256" key="8">
    <source>
        <dbReference type="ARBA" id="ARBA00049244"/>
    </source>
</evidence>
<evidence type="ECO:0000259" key="9">
    <source>
        <dbReference type="Pfam" id="PF03175"/>
    </source>
</evidence>
<keyword evidence="11" id="KW-1185">Reference proteome</keyword>
<evidence type="ECO:0000256" key="6">
    <source>
        <dbReference type="ARBA" id="ARBA00022932"/>
    </source>
</evidence>
<dbReference type="GO" id="GO:0003887">
    <property type="term" value="F:DNA-directed DNA polymerase activity"/>
    <property type="evidence" value="ECO:0007669"/>
    <property type="project" value="UniProtKB-KW"/>
</dbReference>
<dbReference type="Pfam" id="PF03175">
    <property type="entry name" value="DNA_pol_B_2"/>
    <property type="match status" value="2"/>
</dbReference>
<feature type="domain" description="DNA-directed DNA polymerase family B mitochondria/virus" evidence="9">
    <location>
        <begin position="289"/>
        <end position="580"/>
    </location>
</feature>
<dbReference type="PANTHER" id="PTHR33568">
    <property type="entry name" value="DNA POLYMERASE"/>
    <property type="match status" value="1"/>
</dbReference>
<dbReference type="InterPro" id="IPR043502">
    <property type="entry name" value="DNA/RNA_pol_sf"/>
</dbReference>
<evidence type="ECO:0000313" key="11">
    <source>
        <dbReference type="Proteomes" id="UP000225706"/>
    </source>
</evidence>
<dbReference type="PANTHER" id="PTHR33568:SF3">
    <property type="entry name" value="DNA-DIRECTED DNA POLYMERASE"/>
    <property type="match status" value="1"/>
</dbReference>
<evidence type="ECO:0000256" key="1">
    <source>
        <dbReference type="ARBA" id="ARBA00005755"/>
    </source>
</evidence>
<feature type="domain" description="DNA-directed DNA polymerase family B mitochondria/virus" evidence="9">
    <location>
        <begin position="98"/>
        <end position="216"/>
    </location>
</feature>
<dbReference type="STRING" id="50429.A0A2B4RR89"/>
<dbReference type="AlphaFoldDB" id="A0A2B4RR89"/>
<dbReference type="GO" id="GO:0003677">
    <property type="term" value="F:DNA binding"/>
    <property type="evidence" value="ECO:0007669"/>
    <property type="project" value="UniProtKB-KW"/>
</dbReference>
<dbReference type="Gene3D" id="3.90.1600.10">
    <property type="entry name" value="Palm domain of DNA polymerase"/>
    <property type="match status" value="1"/>
</dbReference>
<keyword evidence="5" id="KW-0235">DNA replication</keyword>
<evidence type="ECO:0000256" key="4">
    <source>
        <dbReference type="ARBA" id="ARBA00022695"/>
    </source>
</evidence>
<dbReference type="EMBL" id="LSMT01000378">
    <property type="protein sequence ID" value="PFX19070.1"/>
    <property type="molecule type" value="Genomic_DNA"/>
</dbReference>
<evidence type="ECO:0000313" key="10">
    <source>
        <dbReference type="EMBL" id="PFX19070.1"/>
    </source>
</evidence>
<dbReference type="Gene3D" id="1.10.287.690">
    <property type="entry name" value="Helix hairpin bin"/>
    <property type="match status" value="1"/>
</dbReference>
<dbReference type="GO" id="GO:0000166">
    <property type="term" value="F:nucleotide binding"/>
    <property type="evidence" value="ECO:0007669"/>
    <property type="project" value="InterPro"/>
</dbReference>
<keyword evidence="6" id="KW-0239">DNA-directed DNA polymerase</keyword>
<sequence>MVGKKRAWREGSWEHDVSDEELLRMAELEDVSDEELLQLEAIIQPDGTHSPILVRAETGDSDECHTFYGPEWTEEFLDFLDSLICGTAAQPIPKEESRDFICIFHNLKGYDSVFLQAQLLKEHRIFDFMIPNGTKQLSLSHGRVQFKDSFCLIPSSLAQFSSTFGIEEIKKGFFPHTFHTPEKADYVGALPDRQYFAPEFMSEKRMEEFEEWYREESSRQLVKQVPHSAMGLTVGALLRRTQQKLKALRDAGYTVIEMWKCKFDALKKQDEECRNFVTNLNLVSPLEPRDAFFGGRTGAVALHHRVSDSEQIRYVDVTSEYPWVNKNGLYPLGHPVILYELENQDPSVYYGLLKVDVLPPAELFHPFLPYRRKMSSGSYKFTFPLCAKWVEVESVKPMLARSFTCSHTDTERCLRGTWCSPDLNKAIALGYRVLRIHELWHFRSKQESAGYPAWCENETDRARYVQDYHQKEGIELDPSKIAKNPGQKAVAKLMLNSFWGKSGQQTNKSGTTQLSEARDLLDLLDDPLVNVQDIRNLSPEIVEVVTQRDASDRVKGMTTNIFIAAFTTAMARLKLYESLETVQQQVLYYDTDSVVYRWKLGDPEIPLGDHLGEMTNELDDGDYIQEFISAGAKNYGYRTHLGHVSTKVKGFSLNVRGKKQLNFQVLKNNVLEELIERGHVVTQIHNPVHFVRDPVAKRIRTEQQTKSYRLVFDKRVLGEGKSFPYGYQICT</sequence>
<proteinExistence type="inferred from homology"/>
<evidence type="ECO:0000256" key="5">
    <source>
        <dbReference type="ARBA" id="ARBA00022705"/>
    </source>
</evidence>
<name>A0A2B4RR89_STYPI</name>
<evidence type="ECO:0000256" key="2">
    <source>
        <dbReference type="ARBA" id="ARBA00012417"/>
    </source>
</evidence>
<dbReference type="InterPro" id="IPR036397">
    <property type="entry name" value="RNaseH_sf"/>
</dbReference>